<keyword evidence="2" id="KW-0436">Ligase</keyword>
<proteinExistence type="predicted"/>
<dbReference type="KEGG" id="ovb:NB640_12330"/>
<reference evidence="2" key="1">
    <citation type="journal article" date="2022" name="Front. Microbiol.">
        <title>New perspectives on an old grouping: The genomic and phenotypic variability of Oxalobacter formigenes and the implications for calcium oxalate stone prevention.</title>
        <authorList>
            <person name="Chmiel J.A."/>
            <person name="Carr C."/>
            <person name="Stuivenberg G.A."/>
            <person name="Venema R."/>
            <person name="Chanyi R.M."/>
            <person name="Al K.F."/>
            <person name="Giguere D."/>
            <person name="Say H."/>
            <person name="Akouris P.P."/>
            <person name="Dominguez Romero S.A."/>
            <person name="Kwong A."/>
            <person name="Tai V."/>
            <person name="Koval S.F."/>
            <person name="Razvi H."/>
            <person name="Bjazevic J."/>
            <person name="Burton J.P."/>
        </authorList>
    </citation>
    <scope>NUCLEOTIDE SEQUENCE</scope>
    <source>
        <strain evidence="2">WoOx3</strain>
    </source>
</reference>
<gene>
    <name evidence="2" type="ORF">NB640_12330</name>
</gene>
<dbReference type="RefSeq" id="WP_269310461.1">
    <property type="nucleotide sequence ID" value="NZ_CP098242.1"/>
</dbReference>
<dbReference type="EMBL" id="CP098242">
    <property type="protein sequence ID" value="WAW11361.1"/>
    <property type="molecule type" value="Genomic_DNA"/>
</dbReference>
<sequence>MESFVPFPKLHRLSREIIITEKIDGTNAQVHITEDGDIFAGSRNRYLTPENDNYGFASWVLGNKEELLKLGPGRHFGEWYGRGIQRGYGLCDRYFALFNVGRWTSLKELPECCLIVPILYQGVFSKEAIDNALRFLERNGSYLAPGFMNPEGIVIYHKAAGVGFKKLLENDHLSKTEAGLKEPSEPTK</sequence>
<accession>A0A9E9LY16</accession>
<dbReference type="Pfam" id="PF09414">
    <property type="entry name" value="RNA_ligase"/>
    <property type="match status" value="1"/>
</dbReference>
<dbReference type="SUPFAM" id="SSF56091">
    <property type="entry name" value="DNA ligase/mRNA capping enzyme, catalytic domain"/>
    <property type="match status" value="1"/>
</dbReference>
<name>A0A9E9LY16_9BURK</name>
<protein>
    <submittedName>
        <fullName evidence="2">RNA ligase family protein</fullName>
    </submittedName>
</protein>
<dbReference type="Gene3D" id="3.30.470.30">
    <property type="entry name" value="DNA ligase/mRNA capping enzyme"/>
    <property type="match status" value="1"/>
</dbReference>
<dbReference type="InterPro" id="IPR021122">
    <property type="entry name" value="RNA_ligase_dom_REL/Rnl2"/>
</dbReference>
<organism evidence="2 3">
    <name type="scientific">Oxalobacter vibrioformis</name>
    <dbReference type="NCBI Taxonomy" id="933080"/>
    <lineage>
        <taxon>Bacteria</taxon>
        <taxon>Pseudomonadati</taxon>
        <taxon>Pseudomonadota</taxon>
        <taxon>Betaproteobacteria</taxon>
        <taxon>Burkholderiales</taxon>
        <taxon>Oxalobacteraceae</taxon>
        <taxon>Oxalobacter</taxon>
    </lineage>
</organism>
<dbReference type="GO" id="GO:0016874">
    <property type="term" value="F:ligase activity"/>
    <property type="evidence" value="ECO:0007669"/>
    <property type="project" value="UniProtKB-KW"/>
</dbReference>
<dbReference type="Proteomes" id="UP001156215">
    <property type="component" value="Chromosome"/>
</dbReference>
<evidence type="ECO:0000313" key="2">
    <source>
        <dbReference type="EMBL" id="WAW11361.1"/>
    </source>
</evidence>
<feature type="domain" description="RNA ligase" evidence="1">
    <location>
        <begin position="15"/>
        <end position="158"/>
    </location>
</feature>
<keyword evidence="3" id="KW-1185">Reference proteome</keyword>
<evidence type="ECO:0000259" key="1">
    <source>
        <dbReference type="Pfam" id="PF09414"/>
    </source>
</evidence>
<dbReference type="AlphaFoldDB" id="A0A9E9LY16"/>
<evidence type="ECO:0000313" key="3">
    <source>
        <dbReference type="Proteomes" id="UP001156215"/>
    </source>
</evidence>